<proteinExistence type="predicted"/>
<sequence>MLLAVAATPATEAEAALAHRRQFPPAEWGYHYYLSCAAAALEYQADLAVAARLMPIVERCTPQHVTPTLLQIDLRGLQWSEGASLSVDIAAGRAVADAIQAKTDNLPANPADVSDVPTASQIEAALINEGDGQQLIDAILTVINNSLDVPALELAAIASAVRGGLAMELGRLDSAVSSRLAAAGYVALDNAGISTAATETAAASTAASALQSVVSGISRLGSWLGLLAGKAADAVTLSELQATTGVAGYDNTTDSLQAVRDRGDAEWTRGGSGGATPFLNRKPNRIIDVSSKADGYLTQGRVRIVRGATLLVALAYPDPDDWLSGMDLPVSPNTDELTIDGEAYGVNRNWAMVEVTCSETAAVGGEVSLPVVVQPEVGLSDPRKILFEVINPSQ</sequence>
<dbReference type="EMBL" id="CAJNIZ010043975">
    <property type="protein sequence ID" value="CAE7674368.1"/>
    <property type="molecule type" value="Genomic_DNA"/>
</dbReference>
<accession>A0A812WJA7</accession>
<keyword evidence="2" id="KW-1185">Reference proteome</keyword>
<evidence type="ECO:0000313" key="2">
    <source>
        <dbReference type="Proteomes" id="UP000649617"/>
    </source>
</evidence>
<dbReference type="Proteomes" id="UP000649617">
    <property type="component" value="Unassembled WGS sequence"/>
</dbReference>
<reference evidence="1" key="1">
    <citation type="submission" date="2021-02" db="EMBL/GenBank/DDBJ databases">
        <authorList>
            <person name="Dougan E. K."/>
            <person name="Rhodes N."/>
            <person name="Thang M."/>
            <person name="Chan C."/>
        </authorList>
    </citation>
    <scope>NUCLEOTIDE SEQUENCE</scope>
</reference>
<name>A0A812WJA7_SYMPI</name>
<evidence type="ECO:0000313" key="1">
    <source>
        <dbReference type="EMBL" id="CAE7674368.1"/>
    </source>
</evidence>
<organism evidence="1 2">
    <name type="scientific">Symbiodinium pilosum</name>
    <name type="common">Dinoflagellate</name>
    <dbReference type="NCBI Taxonomy" id="2952"/>
    <lineage>
        <taxon>Eukaryota</taxon>
        <taxon>Sar</taxon>
        <taxon>Alveolata</taxon>
        <taxon>Dinophyceae</taxon>
        <taxon>Suessiales</taxon>
        <taxon>Symbiodiniaceae</taxon>
        <taxon>Symbiodinium</taxon>
    </lineage>
</organism>
<gene>
    <name evidence="1" type="ORF">SPIL2461_LOCUS18666</name>
</gene>
<comment type="caution">
    <text evidence="1">The sequence shown here is derived from an EMBL/GenBank/DDBJ whole genome shotgun (WGS) entry which is preliminary data.</text>
</comment>
<dbReference type="AlphaFoldDB" id="A0A812WJA7"/>
<protein>
    <submittedName>
        <fullName evidence="1">Uncharacterized protein</fullName>
    </submittedName>
</protein>